<comment type="caution">
    <text evidence="1">The sequence shown here is derived from an EMBL/GenBank/DDBJ whole genome shotgun (WGS) entry which is preliminary data.</text>
</comment>
<reference evidence="1 2" key="1">
    <citation type="journal article" date="2016" name="Nat. Commun.">
        <title>Thousands of microbial genomes shed light on interconnected biogeochemical processes in an aquifer system.</title>
        <authorList>
            <person name="Anantharaman K."/>
            <person name="Brown C.T."/>
            <person name="Hug L.A."/>
            <person name="Sharon I."/>
            <person name="Castelle C.J."/>
            <person name="Probst A.J."/>
            <person name="Thomas B.C."/>
            <person name="Singh A."/>
            <person name="Wilkins M.J."/>
            <person name="Karaoz U."/>
            <person name="Brodie E.L."/>
            <person name="Williams K.H."/>
            <person name="Hubbard S.S."/>
            <person name="Banfield J.F."/>
        </authorList>
    </citation>
    <scope>NUCLEOTIDE SEQUENCE [LARGE SCALE GENOMIC DNA]</scope>
</reference>
<dbReference type="AlphaFoldDB" id="A0A1F6CLB9"/>
<accession>A0A1F6CLB9</accession>
<gene>
    <name evidence="1" type="ORF">A2704_03685</name>
</gene>
<organism evidence="1 2">
    <name type="scientific">Candidatus Kaiserbacteria bacterium RIFCSPHIGHO2_01_FULL_54_36b</name>
    <dbReference type="NCBI Taxonomy" id="1798483"/>
    <lineage>
        <taxon>Bacteria</taxon>
        <taxon>Candidatus Kaiseribacteriota</taxon>
    </lineage>
</organism>
<sequence>MTDDFLGRFMGNTSRAKILRAFYLNQSGVFTATLAAKRSGVPLRATIKEIKTLEKWGILKTGKFAITLGKRTIGGKQKEAAWTVNPAFKHAAALSRFVHEVSPAEYDSILSGLKGSGRFVAVVLSGSFMGDPSRPADLIVAADALNEGRLETAVRALERVFGREIRYAAFSGPEFRYRMTIQDRLIRETLDYPHLVLLDKTRLL</sequence>
<evidence type="ECO:0008006" key="3">
    <source>
        <dbReference type="Google" id="ProtNLM"/>
    </source>
</evidence>
<dbReference type="EMBL" id="MFKW01000058">
    <property type="protein sequence ID" value="OGG50046.1"/>
    <property type="molecule type" value="Genomic_DNA"/>
</dbReference>
<evidence type="ECO:0000313" key="1">
    <source>
        <dbReference type="EMBL" id="OGG50046.1"/>
    </source>
</evidence>
<protein>
    <recommendedName>
        <fullName evidence="3">Polymerase nucleotidyl transferase domain-containing protein</fullName>
    </recommendedName>
</protein>
<evidence type="ECO:0000313" key="2">
    <source>
        <dbReference type="Proteomes" id="UP000176445"/>
    </source>
</evidence>
<dbReference type="Proteomes" id="UP000176445">
    <property type="component" value="Unassembled WGS sequence"/>
</dbReference>
<name>A0A1F6CLB9_9BACT</name>
<proteinExistence type="predicted"/>